<proteinExistence type="predicted"/>
<dbReference type="AlphaFoldDB" id="L8E9N8"/>
<gene>
    <name evidence="1" type="primary">AQR</name>
</gene>
<reference evidence="1" key="1">
    <citation type="journal article" date="2013" name="PLoS ONE">
        <title>Direct detection of alternative open reading frames translation products in human significantly expands the proteome.</title>
        <authorList>
            <person name="Vanderperre B."/>
            <person name="Lucier J.-F."/>
            <person name="Motard J."/>
            <person name="Tremblay G."/>
            <person name="Vanderperre S."/>
            <person name="Wisztorski M."/>
            <person name="Salzet M."/>
            <person name="Boisvert F.-M."/>
            <person name="Roucou X."/>
        </authorList>
    </citation>
    <scope>NUCLEOTIDE SEQUENCE</scope>
</reference>
<sequence>MCMNNSSFICSIRRANNHSFHVLITECVCNHTYIKIIFYEYIIYTSHF</sequence>
<accession>L8E9N8</accession>
<evidence type="ECO:0000313" key="1">
    <source>
        <dbReference type="EMBL" id="CCQ43456.1"/>
    </source>
</evidence>
<organism evidence="1">
    <name type="scientific">Homo sapiens</name>
    <name type="common">Human</name>
    <dbReference type="NCBI Taxonomy" id="9606"/>
    <lineage>
        <taxon>Eukaryota</taxon>
        <taxon>Metazoa</taxon>
        <taxon>Chordata</taxon>
        <taxon>Craniata</taxon>
        <taxon>Vertebrata</taxon>
        <taxon>Euteleostomi</taxon>
        <taxon>Mammalia</taxon>
        <taxon>Eutheria</taxon>
        <taxon>Euarchontoglires</taxon>
        <taxon>Primates</taxon>
        <taxon>Haplorrhini</taxon>
        <taxon>Catarrhini</taxon>
        <taxon>Hominidae</taxon>
        <taxon>Homo</taxon>
    </lineage>
</organism>
<dbReference type="ChiTaRS" id="AQR">
    <property type="organism name" value="human"/>
</dbReference>
<name>L8E9N8_HUMAN</name>
<dbReference type="EMBL" id="HF583959">
    <property type="protein sequence ID" value="CCQ43456.1"/>
    <property type="molecule type" value="Genomic_DNA"/>
</dbReference>
<protein>
    <submittedName>
        <fullName evidence="1">Alternative protein AQR</fullName>
    </submittedName>
</protein>
<dbReference type="OrthoDB" id="1879at2759"/>